<sequence>MKKLLTVAAIVVGMSTMQAQAKEWDKIRIGVEGAYPPFSWTTPEGELKGFDIDIAMALCEEMQAKCELVAQDWDGIIPGLLARKYDAIIASMSITEERKQKVAFSNKYYHTPARYVAAKGTQLEFTKEGLKGKKIGVQRATIHDSYLTDNFGDGVEIVRYATQDEAYLDMKAGRVDLLLADSVALQDGFLRKEGGDAYEFVGPSLTDVKWFGEGAGIAIRKQDTDLVEKFNQAIYAIRSKGEYELISDRYFDFNVYGAE</sequence>
<reference evidence="9 10" key="1">
    <citation type="submission" date="2024-09" db="EMBL/GenBank/DDBJ databases">
        <authorList>
            <person name="Sun Q."/>
            <person name="Mori K."/>
        </authorList>
    </citation>
    <scope>NUCLEOTIDE SEQUENCE [LARGE SCALE GENOMIC DNA]</scope>
    <source>
        <strain evidence="9 10">ATCC 51285</strain>
    </source>
</reference>
<dbReference type="RefSeq" id="WP_027313987.1">
    <property type="nucleotide sequence ID" value="NZ_JAUESS010000010.1"/>
</dbReference>
<gene>
    <name evidence="9" type="ORF">ACFFLH_05940</name>
</gene>
<evidence type="ECO:0000313" key="9">
    <source>
        <dbReference type="EMBL" id="MFB9885944.1"/>
    </source>
</evidence>
<feature type="chain" id="PRO_5046358476" evidence="7">
    <location>
        <begin position="22"/>
        <end position="259"/>
    </location>
</feature>
<dbReference type="InterPro" id="IPR018313">
    <property type="entry name" value="SBP_3_CS"/>
</dbReference>
<comment type="caution">
    <text evidence="9">The sequence shown here is derived from an EMBL/GenBank/DDBJ whole genome shotgun (WGS) entry which is preliminary data.</text>
</comment>
<comment type="subcellular location">
    <subcellularLocation>
        <location evidence="1">Periplasm</location>
    </subcellularLocation>
</comment>
<protein>
    <submittedName>
        <fullName evidence="9">ABC transporter substrate-binding protein</fullName>
    </submittedName>
</protein>
<dbReference type="PROSITE" id="PS01039">
    <property type="entry name" value="SBP_BACTERIAL_3"/>
    <property type="match status" value="1"/>
</dbReference>
<evidence type="ECO:0000256" key="1">
    <source>
        <dbReference type="ARBA" id="ARBA00004418"/>
    </source>
</evidence>
<evidence type="ECO:0000256" key="7">
    <source>
        <dbReference type="SAM" id="SignalP"/>
    </source>
</evidence>
<keyword evidence="4 7" id="KW-0732">Signal</keyword>
<dbReference type="PANTHER" id="PTHR35936:SF17">
    <property type="entry name" value="ARGININE-BINDING EXTRACELLULAR PROTEIN ARTP"/>
    <property type="match status" value="1"/>
</dbReference>
<evidence type="ECO:0000256" key="2">
    <source>
        <dbReference type="ARBA" id="ARBA00010333"/>
    </source>
</evidence>
<dbReference type="Gene3D" id="3.40.190.10">
    <property type="entry name" value="Periplasmic binding protein-like II"/>
    <property type="match status" value="2"/>
</dbReference>
<keyword evidence="5" id="KW-0574">Periplasm</keyword>
<name>A0ABV5ZCV8_9GAMM</name>
<evidence type="ECO:0000256" key="5">
    <source>
        <dbReference type="ARBA" id="ARBA00022764"/>
    </source>
</evidence>
<proteinExistence type="inferred from homology"/>
<evidence type="ECO:0000256" key="3">
    <source>
        <dbReference type="ARBA" id="ARBA00022448"/>
    </source>
</evidence>
<keyword evidence="3" id="KW-0813">Transport</keyword>
<keyword evidence="10" id="KW-1185">Reference proteome</keyword>
<dbReference type="PANTHER" id="PTHR35936">
    <property type="entry name" value="MEMBRANE-BOUND LYTIC MUREIN TRANSGLYCOSYLASE F"/>
    <property type="match status" value="1"/>
</dbReference>
<dbReference type="Proteomes" id="UP001589628">
    <property type="component" value="Unassembled WGS sequence"/>
</dbReference>
<dbReference type="SUPFAM" id="SSF53850">
    <property type="entry name" value="Periplasmic binding protein-like II"/>
    <property type="match status" value="1"/>
</dbReference>
<dbReference type="EMBL" id="JBHLZN010000001">
    <property type="protein sequence ID" value="MFB9885944.1"/>
    <property type="molecule type" value="Genomic_DNA"/>
</dbReference>
<dbReference type="InterPro" id="IPR005768">
    <property type="entry name" value="Lys_Arg_Orn-bd"/>
</dbReference>
<dbReference type="SMART" id="SM00062">
    <property type="entry name" value="PBPb"/>
    <property type="match status" value="1"/>
</dbReference>
<organism evidence="9 10">
    <name type="scientific">Balneatrix alpica</name>
    <dbReference type="NCBI Taxonomy" id="75684"/>
    <lineage>
        <taxon>Bacteria</taxon>
        <taxon>Pseudomonadati</taxon>
        <taxon>Pseudomonadota</taxon>
        <taxon>Gammaproteobacteria</taxon>
        <taxon>Oceanospirillales</taxon>
        <taxon>Balneatrichaceae</taxon>
        <taxon>Balneatrix</taxon>
    </lineage>
</organism>
<evidence type="ECO:0000313" key="10">
    <source>
        <dbReference type="Proteomes" id="UP001589628"/>
    </source>
</evidence>
<feature type="signal peptide" evidence="7">
    <location>
        <begin position="1"/>
        <end position="21"/>
    </location>
</feature>
<evidence type="ECO:0000259" key="8">
    <source>
        <dbReference type="SMART" id="SM00062"/>
    </source>
</evidence>
<dbReference type="NCBIfam" id="TIGR01096">
    <property type="entry name" value="3A0103s03R"/>
    <property type="match status" value="1"/>
</dbReference>
<feature type="domain" description="Solute-binding protein family 3/N-terminal" evidence="8">
    <location>
        <begin position="26"/>
        <end position="254"/>
    </location>
</feature>
<evidence type="ECO:0000256" key="6">
    <source>
        <dbReference type="RuleBase" id="RU003744"/>
    </source>
</evidence>
<accession>A0ABV5ZCV8</accession>
<evidence type="ECO:0000256" key="4">
    <source>
        <dbReference type="ARBA" id="ARBA00022729"/>
    </source>
</evidence>
<comment type="similarity">
    <text evidence="2 6">Belongs to the bacterial solute-binding protein 3 family.</text>
</comment>
<dbReference type="InterPro" id="IPR001638">
    <property type="entry name" value="Solute-binding_3/MltF_N"/>
</dbReference>
<dbReference type="Pfam" id="PF00497">
    <property type="entry name" value="SBP_bac_3"/>
    <property type="match status" value="1"/>
</dbReference>
<dbReference type="CDD" id="cd13703">
    <property type="entry name" value="PBP2_HisJ_LAO"/>
    <property type="match status" value="1"/>
</dbReference>